<sequence>MQFEMFHLSLLRRPADLLTATGPAPSREAWLRDLFTSAIEFDHRTETFHFVPEEGAEKNSGGMVIGRIGRQIVREENEPPTRGLQETTRDTWIAALVVIDPRDLVDVGQTLAFEVLGPIGQPQSVINSFLYAVNSRRLREHYILEAAPVSNSESFWTFARENAKDITFLRFELIPPNMFGIDGDIDADMRSAHKEENARKVTLAFESDDYLNTDTPMTKALVGYVAKGGGNILAKTKKKKTYNSKRKTKRVHIPKLEAKGAEESLISRVIKAIFRR</sequence>
<accession>A0A3N1MGT3</accession>
<gene>
    <name evidence="1" type="ORF">EDC65_2182</name>
</gene>
<comment type="caution">
    <text evidence="1">The sequence shown here is derived from an EMBL/GenBank/DDBJ whole genome shotgun (WGS) entry which is preliminary data.</text>
</comment>
<reference evidence="1 2" key="1">
    <citation type="submission" date="2018-11" db="EMBL/GenBank/DDBJ databases">
        <title>Genomic Encyclopedia of Type Strains, Phase IV (KMG-IV): sequencing the most valuable type-strain genomes for metagenomic binning, comparative biology and taxonomic classification.</title>
        <authorList>
            <person name="Goeker M."/>
        </authorList>
    </citation>
    <scope>NUCLEOTIDE SEQUENCE [LARGE SCALE GENOMIC DNA]</scope>
    <source>
        <strain evidence="1 2">DSM 5900</strain>
    </source>
</reference>
<dbReference type="InterPro" id="IPR031832">
    <property type="entry name" value="DUF4747"/>
</dbReference>
<evidence type="ECO:0000313" key="1">
    <source>
        <dbReference type="EMBL" id="ROQ00386.1"/>
    </source>
</evidence>
<dbReference type="Pfam" id="PF15931">
    <property type="entry name" value="DUF4747"/>
    <property type="match status" value="1"/>
</dbReference>
<name>A0A3N1MGT3_9PROT</name>
<dbReference type="RefSeq" id="WP_142235665.1">
    <property type="nucleotide sequence ID" value="NZ_AP019700.1"/>
</dbReference>
<dbReference type="Proteomes" id="UP000278222">
    <property type="component" value="Unassembled WGS sequence"/>
</dbReference>
<protein>
    <submittedName>
        <fullName evidence="1">Uncharacterized protein</fullName>
    </submittedName>
</protein>
<proteinExistence type="predicted"/>
<dbReference type="AlphaFoldDB" id="A0A3N1MGT3"/>
<dbReference type="OrthoDB" id="8457064at2"/>
<organism evidence="1 2">
    <name type="scientific">Stella humosa</name>
    <dbReference type="NCBI Taxonomy" id="94"/>
    <lineage>
        <taxon>Bacteria</taxon>
        <taxon>Pseudomonadati</taxon>
        <taxon>Pseudomonadota</taxon>
        <taxon>Alphaproteobacteria</taxon>
        <taxon>Rhodospirillales</taxon>
        <taxon>Stellaceae</taxon>
        <taxon>Stella</taxon>
    </lineage>
</organism>
<keyword evidence="2" id="KW-1185">Reference proteome</keyword>
<evidence type="ECO:0000313" key="2">
    <source>
        <dbReference type="Proteomes" id="UP000278222"/>
    </source>
</evidence>
<dbReference type="EMBL" id="RJKX01000013">
    <property type="protein sequence ID" value="ROQ00386.1"/>
    <property type="molecule type" value="Genomic_DNA"/>
</dbReference>